<accession>A0A1L7I8I0</accession>
<organism evidence="1 2">
    <name type="scientific">Christiangramia flava JLT2011</name>
    <dbReference type="NCBI Taxonomy" id="1229726"/>
    <lineage>
        <taxon>Bacteria</taxon>
        <taxon>Pseudomonadati</taxon>
        <taxon>Bacteroidota</taxon>
        <taxon>Flavobacteriia</taxon>
        <taxon>Flavobacteriales</taxon>
        <taxon>Flavobacteriaceae</taxon>
        <taxon>Christiangramia</taxon>
    </lineage>
</organism>
<sequence>MTNKPIENGTMLMEFEAIFSGRLHISSDLTKKDKYCRSFIVIGV</sequence>
<dbReference type="AlphaFoldDB" id="A0A1L7I8I0"/>
<name>A0A1L7I8I0_9FLAO</name>
<dbReference type="Proteomes" id="UP000186230">
    <property type="component" value="Chromosome"/>
</dbReference>
<proteinExistence type="predicted"/>
<dbReference type="EMBL" id="CP016359">
    <property type="protein sequence ID" value="APU69534.1"/>
    <property type="molecule type" value="Genomic_DNA"/>
</dbReference>
<protein>
    <submittedName>
        <fullName evidence="1">Uncharacterized protein</fullName>
    </submittedName>
</protein>
<gene>
    <name evidence="1" type="ORF">GRFL_2810</name>
</gene>
<keyword evidence="2" id="KW-1185">Reference proteome</keyword>
<reference evidence="1 2" key="1">
    <citation type="submission" date="2016-07" db="EMBL/GenBank/DDBJ databases">
        <title>Multi-omics approach to identify versatile polysaccharide utilization systems of a marine flavobacterium Gramella flava.</title>
        <authorList>
            <person name="Tang K."/>
        </authorList>
    </citation>
    <scope>NUCLEOTIDE SEQUENCE [LARGE SCALE GENOMIC DNA]</scope>
    <source>
        <strain evidence="1 2">JLT2011</strain>
    </source>
</reference>
<evidence type="ECO:0000313" key="2">
    <source>
        <dbReference type="Proteomes" id="UP000186230"/>
    </source>
</evidence>
<evidence type="ECO:0000313" key="1">
    <source>
        <dbReference type="EMBL" id="APU69534.1"/>
    </source>
</evidence>
<dbReference type="KEGG" id="gfl:GRFL_2810"/>